<evidence type="ECO:0000313" key="4">
    <source>
        <dbReference type="Proteomes" id="UP001431221"/>
    </source>
</evidence>
<dbReference type="Gene3D" id="3.30.1460.30">
    <property type="entry name" value="YgaC/TfoX-N like chaperone"/>
    <property type="match status" value="1"/>
</dbReference>
<keyword evidence="4" id="KW-1185">Reference proteome</keyword>
<proteinExistence type="predicted"/>
<dbReference type="RefSeq" id="WP_248155458.1">
    <property type="nucleotide sequence ID" value="NZ_JALNMJ010000010.1"/>
</dbReference>
<dbReference type="Pfam" id="PF04993">
    <property type="entry name" value="TfoX_N"/>
    <property type="match status" value="1"/>
</dbReference>
<comment type="caution">
    <text evidence="3">The sequence shown here is derived from an EMBL/GenBank/DDBJ whole genome shotgun (WGS) entry which is preliminary data.</text>
</comment>
<feature type="region of interest" description="Disordered" evidence="1">
    <location>
        <begin position="59"/>
        <end position="81"/>
    </location>
</feature>
<gene>
    <name evidence="3" type="ORF">M0H32_15155</name>
</gene>
<reference evidence="3" key="1">
    <citation type="submission" date="2022-04" db="EMBL/GenBank/DDBJ databases">
        <title>Roseibium sp. CAU 1639 isolated from mud.</title>
        <authorList>
            <person name="Kim W."/>
        </authorList>
    </citation>
    <scope>NUCLEOTIDE SEQUENCE</scope>
    <source>
        <strain evidence="3">CAU 1639</strain>
    </source>
</reference>
<dbReference type="InterPro" id="IPR007076">
    <property type="entry name" value="TfoX_N"/>
</dbReference>
<dbReference type="EMBL" id="JALNMJ010000010">
    <property type="protein sequence ID" value="MCK7613511.1"/>
    <property type="molecule type" value="Genomic_DNA"/>
</dbReference>
<evidence type="ECO:0000256" key="1">
    <source>
        <dbReference type="SAM" id="MobiDB-lite"/>
    </source>
</evidence>
<sequence length="124" mass="13622">MSDLMDTVLIERTRALIPDDTVEQKRMFGGTCFMVNGNMLVCVSKRGLMARVGADQEEEALSKPHASQCRPTGRPMPGFIRIEPDGIETDDDLKDWVEMARAYVCALPPKAAKPKKAKAGKAAQ</sequence>
<name>A0ABT0GW56_9HYPH</name>
<evidence type="ECO:0000313" key="3">
    <source>
        <dbReference type="EMBL" id="MCK7613511.1"/>
    </source>
</evidence>
<dbReference type="Proteomes" id="UP001431221">
    <property type="component" value="Unassembled WGS sequence"/>
</dbReference>
<dbReference type="SUPFAM" id="SSF159894">
    <property type="entry name" value="YgaC/TfoX-N like"/>
    <property type="match status" value="1"/>
</dbReference>
<protein>
    <submittedName>
        <fullName evidence="3">TfoX/Sxy family protein</fullName>
    </submittedName>
</protein>
<evidence type="ECO:0000259" key="2">
    <source>
        <dbReference type="Pfam" id="PF04993"/>
    </source>
</evidence>
<feature type="domain" description="TfoX N-terminal" evidence="2">
    <location>
        <begin position="20"/>
        <end position="100"/>
    </location>
</feature>
<accession>A0ABT0GW56</accession>
<organism evidence="3 4">
    <name type="scientific">Roseibium sediminicola</name>
    <dbReference type="NCBI Taxonomy" id="2933272"/>
    <lineage>
        <taxon>Bacteria</taxon>
        <taxon>Pseudomonadati</taxon>
        <taxon>Pseudomonadota</taxon>
        <taxon>Alphaproteobacteria</taxon>
        <taxon>Hyphomicrobiales</taxon>
        <taxon>Stappiaceae</taxon>
        <taxon>Roseibium</taxon>
    </lineage>
</organism>